<accession>A0A0A9V1Y0</accession>
<reference evidence="1" key="1">
    <citation type="submission" date="2014-09" db="EMBL/GenBank/DDBJ databases">
        <authorList>
            <person name="Magalhaes I.L.F."/>
            <person name="Oliveira U."/>
            <person name="Santos F.R."/>
            <person name="Vidigal T.H.D.A."/>
            <person name="Brescovit A.D."/>
            <person name="Santos A.J."/>
        </authorList>
    </citation>
    <scope>NUCLEOTIDE SEQUENCE</scope>
    <source>
        <tissue evidence="1">Shoot tissue taken approximately 20 cm above the soil surface</tissue>
    </source>
</reference>
<dbReference type="AlphaFoldDB" id="A0A0A9V1Y0"/>
<evidence type="ECO:0000313" key="1">
    <source>
        <dbReference type="EMBL" id="JAD89014.1"/>
    </source>
</evidence>
<sequence length="34" mass="3794">MAAIFLFSSTREDKPPSPLDELEALNITTPDARF</sequence>
<reference evidence="1" key="2">
    <citation type="journal article" date="2015" name="Data Brief">
        <title>Shoot transcriptome of the giant reed, Arundo donax.</title>
        <authorList>
            <person name="Barrero R.A."/>
            <person name="Guerrero F.D."/>
            <person name="Moolhuijzen P."/>
            <person name="Goolsby J.A."/>
            <person name="Tidwell J."/>
            <person name="Bellgard S.E."/>
            <person name="Bellgard M.I."/>
        </authorList>
    </citation>
    <scope>NUCLEOTIDE SEQUENCE</scope>
    <source>
        <tissue evidence="1">Shoot tissue taken approximately 20 cm above the soil surface</tissue>
    </source>
</reference>
<proteinExistence type="predicted"/>
<organism evidence="1">
    <name type="scientific">Arundo donax</name>
    <name type="common">Giant reed</name>
    <name type="synonym">Donax arundinaceus</name>
    <dbReference type="NCBI Taxonomy" id="35708"/>
    <lineage>
        <taxon>Eukaryota</taxon>
        <taxon>Viridiplantae</taxon>
        <taxon>Streptophyta</taxon>
        <taxon>Embryophyta</taxon>
        <taxon>Tracheophyta</taxon>
        <taxon>Spermatophyta</taxon>
        <taxon>Magnoliopsida</taxon>
        <taxon>Liliopsida</taxon>
        <taxon>Poales</taxon>
        <taxon>Poaceae</taxon>
        <taxon>PACMAD clade</taxon>
        <taxon>Arundinoideae</taxon>
        <taxon>Arundineae</taxon>
        <taxon>Arundo</taxon>
    </lineage>
</organism>
<dbReference type="EMBL" id="GBRH01208881">
    <property type="protein sequence ID" value="JAD89014.1"/>
    <property type="molecule type" value="Transcribed_RNA"/>
</dbReference>
<protein>
    <submittedName>
        <fullName evidence="1">Uncharacterized protein</fullName>
    </submittedName>
</protein>
<name>A0A0A9V1Y0_ARUDO</name>